<gene>
    <name evidence="6" type="ORF">CGC20_25835</name>
    <name evidence="7" type="ORF">CGC21_27785</name>
    <name evidence="5" type="ORF">LDBPK_290480</name>
    <name evidence="3" type="ORF">LdCL_290009600</name>
    <name evidence="4" type="ORF">LDHU3_29.0680</name>
</gene>
<evidence type="ECO:0000313" key="8">
    <source>
        <dbReference type="Proteomes" id="UP000008980"/>
    </source>
</evidence>
<name>A0A3S7X253_LEIDO</name>
<protein>
    <submittedName>
        <fullName evidence="4">Hypothetical_protein_conserved</fullName>
    </submittedName>
</protein>
<evidence type="ECO:0000313" key="9">
    <source>
        <dbReference type="Proteomes" id="UP000274082"/>
    </source>
</evidence>
<dbReference type="KEGG" id="ldo:LDBPK_290480"/>
<evidence type="ECO:0000256" key="2">
    <source>
        <dbReference type="SAM" id="Phobius"/>
    </source>
</evidence>
<dbReference type="RefSeq" id="XP_003862465.1">
    <property type="nucleotide sequence ID" value="XM_003862417.1"/>
</dbReference>
<dbReference type="EMBL" id="FR799616">
    <property type="protein sequence ID" value="CBZ35772.1"/>
    <property type="molecule type" value="Genomic_DNA"/>
</dbReference>
<evidence type="ECO:0000313" key="10">
    <source>
        <dbReference type="Proteomes" id="UP000318447"/>
    </source>
</evidence>
<dbReference type="VEuPathDB" id="TriTrypDB:LdCL_290009600"/>
<keyword evidence="2" id="KW-1133">Transmembrane helix</keyword>
<evidence type="ECO:0000313" key="4">
    <source>
        <dbReference type="EMBL" id="CAC5431756.1"/>
    </source>
</evidence>
<sequence length="448" mass="46861">MQTCISRHHTSKLTLVGTYVGSKVAKAVLMSAAAGKLTPEIVGEALMSSSTIRGHVQREAVRLLVVRISMRAPQQLQWLLNLIGDCAGSLSATDALSSLAKRSLFYQVTSFGLHGSAASAITTAALQIGMTTCTLLTSNAALWRDQDSRMSLRQYRYELLTSLYTSVGTVAGGAAGAAVGSMVMPGIGTAFGSVLCSVGGGYVPGYLRDKKGPDDRRRQQATALRRFTPLRMHDTQDGAVFMSMEELAEASPIAPASAAAQVSEALKAMQELQDTGDTSARDGGAAKATEVDSENGDAEVGDEPVWLDFVRSETPGTISLTESSADTKASIDGEDGSQAPLMRSCLRFSPSLAVLSKKGSIHGDCSSGAQSSGTSFQEADPVSADAAMITSLSSAPSSFCDAVDAETATTAAERFEGRAKYVTASTAEELQRELEKCGGDSDVLFLFA</sequence>
<evidence type="ECO:0000313" key="7">
    <source>
        <dbReference type="EMBL" id="TPP52682.1"/>
    </source>
</evidence>
<feature type="transmembrane region" description="Helical" evidence="2">
    <location>
        <begin position="186"/>
        <end position="207"/>
    </location>
</feature>
<dbReference type="EMBL" id="LR812649">
    <property type="protein sequence ID" value="CAC5431756.1"/>
    <property type="molecule type" value="Genomic_DNA"/>
</dbReference>
<reference evidence="10" key="5">
    <citation type="submission" date="2019-02" db="EMBL/GenBank/DDBJ databases">
        <title>FDA dAtabase for Regulatory Grade micrObial Sequences (FDA-ARGOS): Supporting development and validation of Infectious Disease Dx tests.</title>
        <authorList>
            <person name="Duncan R."/>
            <person name="Fisher C."/>
            <person name="Tallon L."/>
            <person name="Sadzewicz L."/>
            <person name="Sengamalay N."/>
            <person name="Ott S."/>
            <person name="Godinez A."/>
            <person name="Nagaraj S."/>
            <person name="Vavikolanu K."/>
            <person name="Nadendla S."/>
            <person name="Aluvathingal J."/>
            <person name="Sichtig H."/>
        </authorList>
    </citation>
    <scope>NUCLEOTIDE SEQUENCE [LARGE SCALE GENOMIC DNA]</scope>
    <source>
        <strain evidence="10">FDAARGOS_361</strain>
    </source>
</reference>
<feature type="transmembrane region" description="Helical" evidence="2">
    <location>
        <begin position="159"/>
        <end position="180"/>
    </location>
</feature>
<dbReference type="VEuPathDB" id="TriTrypDB:LdBPK_290480.1"/>
<dbReference type="OrthoDB" id="263759at2759"/>
<evidence type="ECO:0000313" key="3">
    <source>
        <dbReference type="EMBL" id="AYU80533.1"/>
    </source>
</evidence>
<reference evidence="5 8" key="1">
    <citation type="journal article" date="2011" name="Genome Res.">
        <title>Whole genome sequencing of multiple Leishmania donovani clinical isolates provides insights into population structure and mechanisms of drug resistance.</title>
        <authorList>
            <person name="Downing T."/>
            <person name="Imamura H."/>
            <person name="Decuypere S."/>
            <person name="Clark T.G."/>
            <person name="Coombs G.H."/>
            <person name="Cotton J.A."/>
            <person name="Hilley J.D."/>
            <person name="de Doncker S."/>
            <person name="Maes I."/>
            <person name="Mottram J.C."/>
            <person name="Quail M.A."/>
            <person name="Rijal S."/>
            <person name="Sanders M."/>
            <person name="Schonian G."/>
            <person name="Stark O."/>
            <person name="Sundar S."/>
            <person name="Vanaerschot M."/>
            <person name="Hertz-Fowler C."/>
            <person name="Dujardin J.C."/>
            <person name="Berriman M."/>
        </authorList>
    </citation>
    <scope>NUCLEOTIDE SEQUENCE [LARGE SCALE GENOMIC DNA]</scope>
    <source>
        <strain evidence="5 8">BPK282A1</strain>
    </source>
</reference>
<dbReference type="EMBL" id="RHLD01000010">
    <property type="protein sequence ID" value="TPP50854.1"/>
    <property type="molecule type" value="Genomic_DNA"/>
</dbReference>
<reference evidence="8" key="3">
    <citation type="submission" date="2011-02" db="EMBL/GenBank/DDBJ databases">
        <title>Whole genome sequencing of Leishmania donovani clinical lines reveals dynamic variation related to drug resistance.</title>
        <authorList>
            <person name="Downing T."/>
            <person name="Imamura H."/>
            <person name="Sanders M."/>
            <person name="Decuypere S."/>
            <person name="Hertz-Fowler C."/>
            <person name="Clark T.G."/>
            <person name="Rijal S."/>
            <person name="Sundar S."/>
            <person name="Quail M.A."/>
            <person name="De Doncker S."/>
            <person name="Maes I."/>
            <person name="Vanaerschot M."/>
            <person name="Stark O."/>
            <person name="Schonian G."/>
            <person name="Dujardin J.C."/>
            <person name="Berriman M."/>
        </authorList>
    </citation>
    <scope>NUCLEOTIDE SEQUENCE [LARGE SCALE GENOMIC DNA]</scope>
    <source>
        <strain evidence="8">BPK282A1</strain>
    </source>
</reference>
<evidence type="ECO:0000313" key="5">
    <source>
        <dbReference type="EMBL" id="CBZ35772.1"/>
    </source>
</evidence>
<reference evidence="4" key="8">
    <citation type="submission" date="2020-06" db="EMBL/GenBank/DDBJ databases">
        <authorList>
            <person name="Camacho E."/>
            <person name="Gonzalez-de la Fuente S."/>
            <person name="Rastrojo A."/>
            <person name="Peiro-Pastor R."/>
            <person name="Solana JC."/>
            <person name="Tabera L."/>
            <person name="Gamarro F."/>
            <person name="Carrasco-Ramiro F."/>
            <person name="Requena JM."/>
            <person name="Aguado B."/>
        </authorList>
    </citation>
    <scope>NUCLEOTIDE SEQUENCE</scope>
</reference>
<dbReference type="GeneID" id="13387204"/>
<feature type="compositionally biased region" description="Acidic residues" evidence="1">
    <location>
        <begin position="291"/>
        <end position="302"/>
    </location>
</feature>
<dbReference type="Proteomes" id="UP000318821">
    <property type="component" value="Unassembled WGS sequence"/>
</dbReference>
<feature type="region of interest" description="Disordered" evidence="1">
    <location>
        <begin position="273"/>
        <end position="304"/>
    </location>
</feature>
<accession>A0A3S7X253</accession>
<dbReference type="Proteomes" id="UP000008980">
    <property type="component" value="Chromosome 29"/>
</dbReference>
<accession>E9BKJ4</accession>
<keyword evidence="9" id="KW-1185">Reference proteome</keyword>
<dbReference type="Proteomes" id="UP000601710">
    <property type="component" value="Chromosome 29"/>
</dbReference>
<evidence type="ECO:0000313" key="6">
    <source>
        <dbReference type="EMBL" id="TPP50854.1"/>
    </source>
</evidence>
<reference evidence="6" key="6">
    <citation type="submission" date="2019-02" db="EMBL/GenBank/DDBJ databases">
        <title>FDA dAtabase for Regulatory Grade micrObial Sequences (FDA-ARGOS): Supporting development and validation of Infectious Disease Dx tests.</title>
        <authorList>
            <person name="Duncan R."/>
            <person name="Fisher C."/>
            <person name="Tallon L.J."/>
            <person name="Sadzewicz L."/>
            <person name="Sengamalay N."/>
            <person name="Ott S."/>
            <person name="Godinez A."/>
            <person name="Nagaraj S."/>
            <person name="Nadendla S."/>
            <person name="Sichtig H."/>
        </authorList>
    </citation>
    <scope>NUCLEOTIDE SEQUENCE</scope>
    <source>
        <strain evidence="6">FDAARGOS_360</strain>
        <strain evidence="7">FDAARGOS_361</strain>
    </source>
</reference>
<dbReference type="EMBL" id="CP029528">
    <property type="protein sequence ID" value="AYU80533.1"/>
    <property type="molecule type" value="Genomic_DNA"/>
</dbReference>
<dbReference type="Proteomes" id="UP000318447">
    <property type="component" value="Unassembled WGS sequence"/>
</dbReference>
<evidence type="ECO:0000256" key="1">
    <source>
        <dbReference type="SAM" id="MobiDB-lite"/>
    </source>
</evidence>
<reference evidence="5" key="2">
    <citation type="submission" date="2011-01" db="EMBL/GenBank/DDBJ databases">
        <authorList>
            <person name="Zhao B.P."/>
            <person name="Ren Z.A."/>
            <person name="Li C.D."/>
        </authorList>
    </citation>
    <scope>NUCLEOTIDE SEQUENCE</scope>
    <source>
        <strain evidence="5">BPK282A1</strain>
    </source>
</reference>
<organism evidence="3 9">
    <name type="scientific">Leishmania donovani</name>
    <dbReference type="NCBI Taxonomy" id="5661"/>
    <lineage>
        <taxon>Eukaryota</taxon>
        <taxon>Discoba</taxon>
        <taxon>Euglenozoa</taxon>
        <taxon>Kinetoplastea</taxon>
        <taxon>Metakinetoplastina</taxon>
        <taxon>Trypanosomatida</taxon>
        <taxon>Trypanosomatidae</taxon>
        <taxon>Leishmaniinae</taxon>
        <taxon>Leishmania</taxon>
    </lineage>
</organism>
<evidence type="ECO:0000313" key="11">
    <source>
        <dbReference type="Proteomes" id="UP000318821"/>
    </source>
</evidence>
<proteinExistence type="predicted"/>
<dbReference type="EMBL" id="RHLC01000014">
    <property type="protein sequence ID" value="TPP52682.1"/>
    <property type="molecule type" value="Genomic_DNA"/>
</dbReference>
<feature type="region of interest" description="Disordered" evidence="1">
    <location>
        <begin position="317"/>
        <end position="336"/>
    </location>
</feature>
<dbReference type="VEuPathDB" id="TriTrypDB:LDHU3_29.0680"/>
<keyword evidence="2" id="KW-0472">Membrane</keyword>
<dbReference type="Proteomes" id="UP000274082">
    <property type="component" value="Chromosome 29"/>
</dbReference>
<keyword evidence="2" id="KW-0812">Transmembrane</keyword>
<reference evidence="3 9" key="4">
    <citation type="journal article" date="2018" name="Sci. Rep.">
        <title>A complete Leishmania donovani reference genome identifies novel genetic variations associated with virulence.</title>
        <authorList>
            <person name="Lypaczewski P."/>
            <person name="Hoshizaki J."/>
            <person name="Zhang W.-W."/>
            <person name="McCall L.-I."/>
            <person name="Torcivia-Rodriguez J."/>
            <person name="Simonyan V."/>
            <person name="Kaur A."/>
            <person name="Dewar K."/>
            <person name="Matlashewski G."/>
        </authorList>
    </citation>
    <scope>NUCLEOTIDE SEQUENCE [LARGE SCALE GENOMIC DNA]</scope>
    <source>
        <strain evidence="3 9">LdCL</strain>
    </source>
</reference>
<dbReference type="OMA" id="MRSCLRF"/>
<reference evidence="11" key="7">
    <citation type="submission" date="2019-02" db="EMBL/GenBank/DDBJ databases">
        <title>FDA dAtabase for Regulatory Grade micrObial Sequences (FDA-ARGOS): Supporting development and validation of Infectious Disease Dx tests.</title>
        <authorList>
            <person name="Duncan R."/>
            <person name="Fisher C."/>
            <person name="Tallon L."/>
            <person name="Sadzewicz L."/>
            <person name="Sengamalay N."/>
            <person name="Ott S."/>
            <person name="Godinez A."/>
            <person name="Nagaraj S."/>
            <person name="Vavikolanu K."/>
            <person name="Vyas G."/>
            <person name="Nadendla S."/>
            <person name="Aluvathingal J."/>
            <person name="Sichtig H."/>
        </authorList>
    </citation>
    <scope>NUCLEOTIDE SEQUENCE [LARGE SCALE GENOMIC DNA]</scope>
    <source>
        <strain evidence="11">FDAARGOS_360</strain>
    </source>
</reference>
<dbReference type="AlphaFoldDB" id="A0A3S7X253"/>
<feature type="compositionally biased region" description="Polar residues" evidence="1">
    <location>
        <begin position="317"/>
        <end position="327"/>
    </location>
</feature>